<dbReference type="EMBL" id="JRLY01000005">
    <property type="protein sequence ID" value="KGO93356.1"/>
    <property type="molecule type" value="Genomic_DNA"/>
</dbReference>
<gene>
    <name evidence="2" type="ORF">Q766_08610</name>
</gene>
<feature type="transmembrane region" description="Helical" evidence="1">
    <location>
        <begin position="16"/>
        <end position="38"/>
    </location>
</feature>
<feature type="transmembrane region" description="Helical" evidence="1">
    <location>
        <begin position="253"/>
        <end position="271"/>
    </location>
</feature>
<feature type="transmembrane region" description="Helical" evidence="1">
    <location>
        <begin position="189"/>
        <end position="209"/>
    </location>
</feature>
<feature type="transmembrane region" description="Helical" evidence="1">
    <location>
        <begin position="316"/>
        <end position="336"/>
    </location>
</feature>
<protein>
    <recommendedName>
        <fullName evidence="4">Polysaccharide biosynthesis protein C-terminal domain-containing protein</fullName>
    </recommendedName>
</protein>
<feature type="transmembrane region" description="Helical" evidence="1">
    <location>
        <begin position="348"/>
        <end position="368"/>
    </location>
</feature>
<comment type="caution">
    <text evidence="2">The sequence shown here is derived from an EMBL/GenBank/DDBJ whole genome shotgun (WGS) entry which is preliminary data.</text>
</comment>
<keyword evidence="1" id="KW-1133">Transmembrane helix</keyword>
<feature type="transmembrane region" description="Helical" evidence="1">
    <location>
        <begin position="406"/>
        <end position="426"/>
    </location>
</feature>
<feature type="transmembrane region" description="Helical" evidence="1">
    <location>
        <begin position="93"/>
        <end position="113"/>
    </location>
</feature>
<feature type="transmembrane region" description="Helical" evidence="1">
    <location>
        <begin position="380"/>
        <end position="400"/>
    </location>
</feature>
<feature type="transmembrane region" description="Helical" evidence="1">
    <location>
        <begin position="462"/>
        <end position="480"/>
    </location>
</feature>
<feature type="transmembrane region" description="Helical" evidence="1">
    <location>
        <begin position="133"/>
        <end position="154"/>
    </location>
</feature>
<feature type="transmembrane region" description="Helical" evidence="1">
    <location>
        <begin position="44"/>
        <end position="61"/>
    </location>
</feature>
<keyword evidence="3" id="KW-1185">Reference proteome</keyword>
<dbReference type="Proteomes" id="UP000030111">
    <property type="component" value="Unassembled WGS sequence"/>
</dbReference>
<name>A0A0A2MP51_9FLAO</name>
<dbReference type="AlphaFoldDB" id="A0A0A2MP51"/>
<keyword evidence="1" id="KW-0472">Membrane</keyword>
<evidence type="ECO:0000313" key="3">
    <source>
        <dbReference type="Proteomes" id="UP000030111"/>
    </source>
</evidence>
<organism evidence="2 3">
    <name type="scientific">Flavobacterium subsaxonicum WB 4.1-42 = DSM 21790</name>
    <dbReference type="NCBI Taxonomy" id="1121898"/>
    <lineage>
        <taxon>Bacteria</taxon>
        <taxon>Pseudomonadati</taxon>
        <taxon>Bacteroidota</taxon>
        <taxon>Flavobacteriia</taxon>
        <taxon>Flavobacteriales</taxon>
        <taxon>Flavobacteriaceae</taxon>
        <taxon>Flavobacterium</taxon>
    </lineage>
</organism>
<dbReference type="STRING" id="1121898.GCA_000422725_02075"/>
<feature type="transmembrane region" description="Helical" evidence="1">
    <location>
        <begin position="438"/>
        <end position="456"/>
    </location>
</feature>
<sequence>MLKLKVEGGYFSSVKWGGYSIGISFIRQILLVPAFIHAVGSHEYAFWIVLSSIVLMIRAINLGQLHYSSNLINLGYHKNGTIKDELIVAQGANYIYIILQILLGAVISAPILLSAVSTFPVTYILNTNGHYSLFLLVLAKIVFQYNNMFLLRIFEPLGKIKTTIKYQTIGELFDFVVTVIAIYTTKSIFITSLAIFASNILFTVFTLLYVKSRVPFVIPFFKGVSFIKSFWAVKRSFLLTGSFLVEKVYENGLNILIPSLFVTSILPVFTTSRVISNSVFRVSNAAVIPLMPDIQKQFSLGNPQYIIGRMVSFWKISTFVIITGVTVVLPLIPYIYTKWTGDKLDLNMSIVCYLIMAVSIQNFGMIINEFLKKTNLSKQIFIYNIIKSALTVACLFAFGYTNYSEGLGLALLIGESISLIYMLVIMRAMFSTNLKISVIAKLLLPVVLFCVSLLVYLLLLNYWLFLVFNIFILISFVLMAKNVEANNNLTPGT</sequence>
<evidence type="ECO:0000256" key="1">
    <source>
        <dbReference type="SAM" id="Phobius"/>
    </source>
</evidence>
<evidence type="ECO:0000313" key="2">
    <source>
        <dbReference type="EMBL" id="KGO93356.1"/>
    </source>
</evidence>
<proteinExistence type="predicted"/>
<dbReference type="eggNOG" id="ENOG5030Z2R">
    <property type="taxonomic scope" value="Bacteria"/>
</dbReference>
<evidence type="ECO:0008006" key="4">
    <source>
        <dbReference type="Google" id="ProtNLM"/>
    </source>
</evidence>
<keyword evidence="1" id="KW-0812">Transmembrane</keyword>
<accession>A0A0A2MP51</accession>
<reference evidence="2 3" key="1">
    <citation type="submission" date="2013-09" db="EMBL/GenBank/DDBJ databases">
        <authorList>
            <person name="Zeng Z."/>
            <person name="Chen C."/>
        </authorList>
    </citation>
    <scope>NUCLEOTIDE SEQUENCE [LARGE SCALE GENOMIC DNA]</scope>
    <source>
        <strain evidence="2 3">WB 4.1-42</strain>
    </source>
</reference>